<dbReference type="AlphaFoldDB" id="A0AAW8YK85"/>
<dbReference type="PANTHER" id="PTHR33514">
    <property type="entry name" value="PROTEIN ABCI12, CHLOROPLASTIC"/>
    <property type="match status" value="1"/>
</dbReference>
<accession>A0AAW8YK85</accession>
<feature type="transmembrane region" description="Helical" evidence="5">
    <location>
        <begin position="100"/>
        <end position="121"/>
    </location>
</feature>
<proteinExistence type="predicted"/>
<feature type="transmembrane region" description="Helical" evidence="5">
    <location>
        <begin position="20"/>
        <end position="50"/>
    </location>
</feature>
<dbReference type="Pfam" id="PF02361">
    <property type="entry name" value="CbiQ"/>
    <property type="match status" value="1"/>
</dbReference>
<evidence type="ECO:0000256" key="3">
    <source>
        <dbReference type="ARBA" id="ARBA00022989"/>
    </source>
</evidence>
<dbReference type="InterPro" id="IPR003339">
    <property type="entry name" value="ABC/ECF_trnsptr_transmembrane"/>
</dbReference>
<evidence type="ECO:0000313" key="6">
    <source>
        <dbReference type="EMBL" id="MDV2910527.1"/>
    </source>
</evidence>
<comment type="subcellular location">
    <subcellularLocation>
        <location evidence="1">Membrane</location>
        <topology evidence="1">Multi-pass membrane protein</topology>
    </subcellularLocation>
</comment>
<evidence type="ECO:0000256" key="1">
    <source>
        <dbReference type="ARBA" id="ARBA00004141"/>
    </source>
</evidence>
<feature type="transmembrane region" description="Helical" evidence="5">
    <location>
        <begin position="62"/>
        <end position="80"/>
    </location>
</feature>
<keyword evidence="4 5" id="KW-0472">Membrane</keyword>
<evidence type="ECO:0000256" key="4">
    <source>
        <dbReference type="ARBA" id="ARBA00023136"/>
    </source>
</evidence>
<sequence length="256" mass="28353">MNVETYDTWVGRCNPLTKLVMVLCFGVSTAIFPNPILGLVLLIIILALSVNAHIFKPLFKMMLGFGVPISIMLFIIQGCYGPNNHTYIADFGFVKVGLEGILYGTKLLVILLVFLGSFYLFNKTIYLGKLSASLTAHHVNAKVIYMLLASLNIVPEMQRQLKIVRDAQEARGLIVHKSLLSKVTAFIPLIGPVILSSLVNSQQRGMSLELKGLSNLNVERTSLIVNQDKAQDKVIRGALWIFLGIIIIVSVKMRLK</sequence>
<organism evidence="6 7">
    <name type="scientific">Pediococcus acidilactici</name>
    <dbReference type="NCBI Taxonomy" id="1254"/>
    <lineage>
        <taxon>Bacteria</taxon>
        <taxon>Bacillati</taxon>
        <taxon>Bacillota</taxon>
        <taxon>Bacilli</taxon>
        <taxon>Lactobacillales</taxon>
        <taxon>Lactobacillaceae</taxon>
        <taxon>Pediococcus</taxon>
        <taxon>Pediococcus acidilactici group</taxon>
    </lineage>
</organism>
<protein>
    <submittedName>
        <fullName evidence="6">Energy-coupling factor transporter transmembrane component T</fullName>
    </submittedName>
</protein>
<feature type="transmembrane region" description="Helical" evidence="5">
    <location>
        <begin position="234"/>
        <end position="251"/>
    </location>
</feature>
<evidence type="ECO:0000313" key="7">
    <source>
        <dbReference type="Proteomes" id="UP001280415"/>
    </source>
</evidence>
<reference evidence="6" key="1">
    <citation type="journal article" date="2023" name="PeerJ">
        <title>Selection and evaluation of lactic acid bacteria from chicken feces in Thailand as potential probiotics.</title>
        <authorList>
            <person name="Khurajog B."/>
            <person name="Disastra Y."/>
            <person name="Lawwyne L.D."/>
            <person name="Sirichokchatchawan W."/>
            <person name="Niyomtham W."/>
            <person name="Yindee J."/>
            <person name="Hampson D.J."/>
            <person name="Prapasarakul N."/>
        </authorList>
    </citation>
    <scope>NUCLEOTIDE SEQUENCE</scope>
    <source>
        <strain evidence="6">BF14</strain>
    </source>
</reference>
<dbReference type="CDD" id="cd16914">
    <property type="entry name" value="EcfT"/>
    <property type="match status" value="1"/>
</dbReference>
<dbReference type="RefSeq" id="WP_162013281.1">
    <property type="nucleotide sequence ID" value="NZ_CP048019.1"/>
</dbReference>
<reference evidence="6" key="2">
    <citation type="submission" date="2023-10" db="EMBL/GenBank/DDBJ databases">
        <authorList>
            <person name="Khurajog B."/>
        </authorList>
    </citation>
    <scope>NUCLEOTIDE SEQUENCE</scope>
    <source>
        <strain evidence="6">BF14</strain>
    </source>
</reference>
<name>A0AAW8YK85_PEDAC</name>
<comment type="caution">
    <text evidence="6">The sequence shown here is derived from an EMBL/GenBank/DDBJ whole genome shotgun (WGS) entry which is preliminary data.</text>
</comment>
<dbReference type="GO" id="GO:0005886">
    <property type="term" value="C:plasma membrane"/>
    <property type="evidence" value="ECO:0007669"/>
    <property type="project" value="TreeGrafter"/>
</dbReference>
<evidence type="ECO:0000256" key="5">
    <source>
        <dbReference type="SAM" id="Phobius"/>
    </source>
</evidence>
<dbReference type="Proteomes" id="UP001280415">
    <property type="component" value="Unassembled WGS sequence"/>
</dbReference>
<keyword evidence="3 5" id="KW-1133">Transmembrane helix</keyword>
<dbReference type="EMBL" id="JAWJAX010000001">
    <property type="protein sequence ID" value="MDV2910527.1"/>
    <property type="molecule type" value="Genomic_DNA"/>
</dbReference>
<gene>
    <name evidence="6" type="ORF">R0H03_01400</name>
</gene>
<dbReference type="PANTHER" id="PTHR33514:SF13">
    <property type="entry name" value="PROTEIN ABCI12, CHLOROPLASTIC"/>
    <property type="match status" value="1"/>
</dbReference>
<keyword evidence="2 5" id="KW-0812">Transmembrane</keyword>
<evidence type="ECO:0000256" key="2">
    <source>
        <dbReference type="ARBA" id="ARBA00022692"/>
    </source>
</evidence>